<reference evidence="2 3" key="1">
    <citation type="submission" date="2019-12" db="EMBL/GenBank/DDBJ databases">
        <title>Whole genome shotgun sequence of Streptomyces hygroscopicus subsp. glebosus NBRC 13786.</title>
        <authorList>
            <person name="Ichikawa N."/>
            <person name="Kimura A."/>
            <person name="Kitahashi Y."/>
            <person name="Komaki H."/>
            <person name="Tamura T."/>
        </authorList>
    </citation>
    <scope>NUCLEOTIDE SEQUENCE [LARGE SCALE GENOMIC DNA]</scope>
    <source>
        <strain evidence="2 3">NBRC 13786</strain>
    </source>
</reference>
<keyword evidence="3" id="KW-1185">Reference proteome</keyword>
<evidence type="ECO:0000313" key="3">
    <source>
        <dbReference type="Proteomes" id="UP000430079"/>
    </source>
</evidence>
<feature type="compositionally biased region" description="Basic and acidic residues" evidence="1">
    <location>
        <begin position="16"/>
        <end position="34"/>
    </location>
</feature>
<proteinExistence type="predicted"/>
<dbReference type="AlphaFoldDB" id="A0A640SNT7"/>
<protein>
    <submittedName>
        <fullName evidence="2">Uncharacterized protein</fullName>
    </submittedName>
</protein>
<accession>A0A640SNT7</accession>
<gene>
    <name evidence="2" type="ORF">Sgleb_06110</name>
</gene>
<comment type="caution">
    <text evidence="2">The sequence shown here is derived from an EMBL/GenBank/DDBJ whole genome shotgun (WGS) entry which is preliminary data.</text>
</comment>
<dbReference type="Proteomes" id="UP000430079">
    <property type="component" value="Unassembled WGS sequence"/>
</dbReference>
<evidence type="ECO:0000313" key="2">
    <source>
        <dbReference type="EMBL" id="GFE12564.1"/>
    </source>
</evidence>
<organism evidence="2 3">
    <name type="scientific">Streptomyces glebosus</name>
    <dbReference type="NCBI Taxonomy" id="249580"/>
    <lineage>
        <taxon>Bacteria</taxon>
        <taxon>Bacillati</taxon>
        <taxon>Actinomycetota</taxon>
        <taxon>Actinomycetes</taxon>
        <taxon>Kitasatosporales</taxon>
        <taxon>Streptomycetaceae</taxon>
        <taxon>Streptomyces</taxon>
    </lineage>
</organism>
<sequence length="70" mass="7399">MWPFDRLVVQGMGRGKRGDLSERGEPRELHDRPDQLPVSPHRAAPGPSGNADGLSRISAEGAAVALVGEA</sequence>
<dbReference type="EMBL" id="BLIO01000001">
    <property type="protein sequence ID" value="GFE12564.1"/>
    <property type="molecule type" value="Genomic_DNA"/>
</dbReference>
<name>A0A640SNT7_9ACTN</name>
<feature type="region of interest" description="Disordered" evidence="1">
    <location>
        <begin position="1"/>
        <end position="56"/>
    </location>
</feature>
<evidence type="ECO:0000256" key="1">
    <source>
        <dbReference type="SAM" id="MobiDB-lite"/>
    </source>
</evidence>